<keyword evidence="4 7" id="KW-0418">Kinase</keyword>
<evidence type="ECO:0000256" key="4">
    <source>
        <dbReference type="ARBA" id="ARBA00022777"/>
    </source>
</evidence>
<proteinExistence type="inferred from homology"/>
<reference evidence="7 8" key="1">
    <citation type="submission" date="2017-05" db="EMBL/GenBank/DDBJ databases">
        <title>Genome Analysis of Maritalea myrionectae HL2708#5.</title>
        <authorList>
            <consortium name="Cotde Inc.-PKNU"/>
            <person name="Jang D."/>
            <person name="Oh H.-M."/>
        </authorList>
    </citation>
    <scope>NUCLEOTIDE SEQUENCE [LARGE SCALE GENOMIC DNA]</scope>
    <source>
        <strain evidence="7 8">HL2708#5</strain>
    </source>
</reference>
<name>A0A2R4MH49_9HYPH</name>
<keyword evidence="3" id="KW-0547">Nucleotide-binding</keyword>
<gene>
    <name evidence="7" type="ORF">MXMO3_02881</name>
</gene>
<dbReference type="Gene3D" id="3.40.1190.20">
    <property type="match status" value="1"/>
</dbReference>
<keyword evidence="2" id="KW-0808">Transferase</keyword>
<dbReference type="KEGG" id="mmyr:MXMO3_02881"/>
<evidence type="ECO:0000256" key="1">
    <source>
        <dbReference type="ARBA" id="ARBA00010688"/>
    </source>
</evidence>
<dbReference type="InterPro" id="IPR002173">
    <property type="entry name" value="Carboh/pur_kinase_PfkB_CS"/>
</dbReference>
<dbReference type="SUPFAM" id="SSF53613">
    <property type="entry name" value="Ribokinase-like"/>
    <property type="match status" value="1"/>
</dbReference>
<feature type="domain" description="Carbohydrate kinase PfkB" evidence="6">
    <location>
        <begin position="25"/>
        <end position="300"/>
    </location>
</feature>
<evidence type="ECO:0000256" key="5">
    <source>
        <dbReference type="ARBA" id="ARBA00022840"/>
    </source>
</evidence>
<keyword evidence="8" id="KW-1185">Reference proteome</keyword>
<dbReference type="PROSITE" id="PS00584">
    <property type="entry name" value="PFKB_KINASES_2"/>
    <property type="match status" value="1"/>
</dbReference>
<dbReference type="PANTHER" id="PTHR43085:SF1">
    <property type="entry name" value="PSEUDOURIDINE KINASE-RELATED"/>
    <property type="match status" value="1"/>
</dbReference>
<protein>
    <submittedName>
        <fullName evidence="7">Fructokinase</fullName>
    </submittedName>
</protein>
<dbReference type="EMBL" id="CP021330">
    <property type="protein sequence ID" value="AVX05391.1"/>
    <property type="molecule type" value="Genomic_DNA"/>
</dbReference>
<sequence length="305" mass="32798">MILCCGEALIDMLPMEAADGRLGFAPAVGGSVFNTAVALGRLGAQVSFHSKVATDGLGEQLRGALLDSHVNLDHLKRSKLPTPLAMVHLKDGHASYQFYDEGTAAQDFTDDETLPVPNKVHMAFFGGISLLGSKSGPYYQRILTEMAQHVPVMLDPNIRPSFIANESAYRRELDALFPHVSILKVSDEDLAWIAGLKSVDEKIQEIFDFGTKLILITKGGNGVEAIGRHVRINVPAAPADVVDTVGAGDTFTAGFLSALQEDDLFGSLLTISEEQLARAVQLGARAAAITVSRHGANPPWREELR</sequence>
<dbReference type="InterPro" id="IPR029056">
    <property type="entry name" value="Ribokinase-like"/>
</dbReference>
<dbReference type="RefSeq" id="WP_117396300.1">
    <property type="nucleotide sequence ID" value="NZ_CP021330.1"/>
</dbReference>
<evidence type="ECO:0000256" key="2">
    <source>
        <dbReference type="ARBA" id="ARBA00022679"/>
    </source>
</evidence>
<keyword evidence="5" id="KW-0067">ATP-binding</keyword>
<dbReference type="Pfam" id="PF00294">
    <property type="entry name" value="PfkB"/>
    <property type="match status" value="1"/>
</dbReference>
<dbReference type="PANTHER" id="PTHR43085">
    <property type="entry name" value="HEXOKINASE FAMILY MEMBER"/>
    <property type="match status" value="1"/>
</dbReference>
<evidence type="ECO:0000313" key="8">
    <source>
        <dbReference type="Proteomes" id="UP000258927"/>
    </source>
</evidence>
<accession>A0A2R4MH49</accession>
<dbReference type="AlphaFoldDB" id="A0A2R4MH49"/>
<dbReference type="GO" id="GO:0016301">
    <property type="term" value="F:kinase activity"/>
    <property type="evidence" value="ECO:0007669"/>
    <property type="project" value="UniProtKB-KW"/>
</dbReference>
<dbReference type="CDD" id="cd01167">
    <property type="entry name" value="bac_FRK"/>
    <property type="match status" value="1"/>
</dbReference>
<evidence type="ECO:0000313" key="7">
    <source>
        <dbReference type="EMBL" id="AVX05391.1"/>
    </source>
</evidence>
<dbReference type="STRING" id="1122213.GCA_000423365_00524"/>
<evidence type="ECO:0000256" key="3">
    <source>
        <dbReference type="ARBA" id="ARBA00022741"/>
    </source>
</evidence>
<evidence type="ECO:0000259" key="6">
    <source>
        <dbReference type="Pfam" id="PF00294"/>
    </source>
</evidence>
<dbReference type="InterPro" id="IPR011611">
    <property type="entry name" value="PfkB_dom"/>
</dbReference>
<comment type="similarity">
    <text evidence="1">Belongs to the carbohydrate kinase PfkB family.</text>
</comment>
<dbReference type="GO" id="GO:0005524">
    <property type="term" value="F:ATP binding"/>
    <property type="evidence" value="ECO:0007669"/>
    <property type="project" value="UniProtKB-KW"/>
</dbReference>
<dbReference type="InterPro" id="IPR050306">
    <property type="entry name" value="PfkB_Carbo_kinase"/>
</dbReference>
<dbReference type="Proteomes" id="UP000258927">
    <property type="component" value="Chromosome"/>
</dbReference>
<organism evidence="7 8">
    <name type="scientific">Maritalea myrionectae</name>
    <dbReference type="NCBI Taxonomy" id="454601"/>
    <lineage>
        <taxon>Bacteria</taxon>
        <taxon>Pseudomonadati</taxon>
        <taxon>Pseudomonadota</taxon>
        <taxon>Alphaproteobacteria</taxon>
        <taxon>Hyphomicrobiales</taxon>
        <taxon>Devosiaceae</taxon>
        <taxon>Maritalea</taxon>
    </lineage>
</organism>